<feature type="domain" description="Swiss Army Knife RNA repair protein HAD" evidence="2">
    <location>
        <begin position="50"/>
        <end position="254"/>
    </location>
</feature>
<dbReference type="GO" id="GO:0008649">
    <property type="term" value="F:rRNA methyltransferase activity"/>
    <property type="evidence" value="ECO:0007669"/>
    <property type="project" value="TreeGrafter"/>
</dbReference>
<dbReference type="GO" id="GO:0031428">
    <property type="term" value="C:box C/D methylation guide snoRNP complex"/>
    <property type="evidence" value="ECO:0007669"/>
    <property type="project" value="TreeGrafter"/>
</dbReference>
<protein>
    <submittedName>
        <fullName evidence="3">Tat pathway signal sequence</fullName>
    </submittedName>
</protein>
<feature type="compositionally biased region" description="Basic and acidic residues" evidence="1">
    <location>
        <begin position="433"/>
        <end position="443"/>
    </location>
</feature>
<dbReference type="GO" id="GO:0003723">
    <property type="term" value="F:RNA binding"/>
    <property type="evidence" value="ECO:0007669"/>
    <property type="project" value="TreeGrafter"/>
</dbReference>
<dbReference type="Proteomes" id="UP000562929">
    <property type="component" value="Unassembled WGS sequence"/>
</dbReference>
<evidence type="ECO:0000313" key="3">
    <source>
        <dbReference type="EMBL" id="KAF4589304.1"/>
    </source>
</evidence>
<evidence type="ECO:0000259" key="2">
    <source>
        <dbReference type="Pfam" id="PF10307"/>
    </source>
</evidence>
<dbReference type="InterPro" id="IPR018812">
    <property type="entry name" value="SAK_HAD"/>
</dbReference>
<dbReference type="EMBL" id="JAACLJ010000003">
    <property type="protein sequence ID" value="KAF4589304.1"/>
    <property type="molecule type" value="Genomic_DNA"/>
</dbReference>
<evidence type="ECO:0000313" key="4">
    <source>
        <dbReference type="Proteomes" id="UP000562929"/>
    </source>
</evidence>
<dbReference type="GO" id="GO:0032040">
    <property type="term" value="C:small-subunit processome"/>
    <property type="evidence" value="ECO:0007669"/>
    <property type="project" value="TreeGrafter"/>
</dbReference>
<organism evidence="3 4">
    <name type="scientific">Ophiocordyceps camponoti-floridani</name>
    <dbReference type="NCBI Taxonomy" id="2030778"/>
    <lineage>
        <taxon>Eukaryota</taxon>
        <taxon>Fungi</taxon>
        <taxon>Dikarya</taxon>
        <taxon>Ascomycota</taxon>
        <taxon>Pezizomycotina</taxon>
        <taxon>Sordariomycetes</taxon>
        <taxon>Hypocreomycetidae</taxon>
        <taxon>Hypocreales</taxon>
        <taxon>Ophiocordycipitaceae</taxon>
        <taxon>Ophiocordyceps</taxon>
    </lineage>
</organism>
<comment type="caution">
    <text evidence="3">The sequence shown here is derived from an EMBL/GenBank/DDBJ whole genome shotgun (WGS) entry which is preliminary data.</text>
</comment>
<dbReference type="Pfam" id="PF10307">
    <property type="entry name" value="HAD_SAK_1"/>
    <property type="match status" value="1"/>
</dbReference>
<name>A0A8H4VE09_9HYPO</name>
<sequence>MASAYQNATKGYPFSTTSLGRWSVLNKQLPAVNKIKTLHVYDFDNTLFRTPTPNSCLWDLMTVNKLFSQFAFIEGGWWHDSRFLASIGEGREKEQQRAWEGWWNETIVGLVRLSMQQPDALCILLTGRAEKTFGELIKTMVASKGLEFDIVGLKPAASPTNETFQNTMHFKKVFLTTLVETYRDATEIKVYEDRRRHTQLFREFFDDFNEPKNPSRLRERLNAEVVQVTDDESANLDPITEVAQVQQMLNHHNQALLRLGETSPGARLKIKKTVQMTSYAIDADDANKMIKIARVPPDNENGIKHYGSNIVICPRACPSKLLEKIGGLGAKMLWEVTGIASLGDTLWAARLRPVPTTAQYHTDQTTPYVVLAMKTGARSSDASRITNWQPVAPDESFVFETTVAEKVLLRIEAENQSQDELESHFAPRPPKRKFIDPDDDSRPRRVPSHPYPGSHTESRSYHTSSASRARVSNRHNRGGGGGGGGGGGRGSRGGSRIRGGGYHGYRSLDDVDHRNDHAGSGSRVDYDDAHRPPPSMPAGRGNRGLPPPPPRDGFQLPPRPETGDSDSRMQSQHY</sequence>
<accession>A0A8H4VE09</accession>
<gene>
    <name evidence="3" type="ORF">GQ602_003193</name>
</gene>
<proteinExistence type="predicted"/>
<dbReference type="OrthoDB" id="5596992at2759"/>
<feature type="region of interest" description="Disordered" evidence="1">
    <location>
        <begin position="416"/>
        <end position="574"/>
    </location>
</feature>
<reference evidence="3 4" key="1">
    <citation type="journal article" date="2020" name="G3 (Bethesda)">
        <title>Genetic Underpinnings of Host Manipulation by Ophiocordyceps as Revealed by Comparative Transcriptomics.</title>
        <authorList>
            <person name="Will I."/>
            <person name="Das B."/>
            <person name="Trinh T."/>
            <person name="Brachmann A."/>
            <person name="Ohm R.A."/>
            <person name="de Bekker C."/>
        </authorList>
    </citation>
    <scope>NUCLEOTIDE SEQUENCE [LARGE SCALE GENOMIC DNA]</scope>
    <source>
        <strain evidence="3 4">EC05</strain>
    </source>
</reference>
<dbReference type="GO" id="GO:1990259">
    <property type="term" value="F:histone H2AQ104 methyltransferase activity"/>
    <property type="evidence" value="ECO:0007669"/>
    <property type="project" value="TreeGrafter"/>
</dbReference>
<dbReference type="PANTHER" id="PTHR10335:SF23">
    <property type="entry name" value="OB FOLD-CONTAINING PROTEIN, NUCLEIC ACID BINDING"/>
    <property type="match status" value="1"/>
</dbReference>
<keyword evidence="4" id="KW-1185">Reference proteome</keyword>
<feature type="compositionally biased region" description="Gly residues" evidence="1">
    <location>
        <begin position="478"/>
        <end position="503"/>
    </location>
</feature>
<evidence type="ECO:0000256" key="1">
    <source>
        <dbReference type="SAM" id="MobiDB-lite"/>
    </source>
</evidence>
<dbReference type="AlphaFoldDB" id="A0A8H4VE09"/>
<dbReference type="PANTHER" id="PTHR10335">
    <property type="entry name" value="RRNA 2-O-METHYLTRANSFERASE FIBRILLARIN"/>
    <property type="match status" value="1"/>
</dbReference>
<dbReference type="GO" id="GO:0000494">
    <property type="term" value="P:box C/D sno(s)RNA 3'-end processing"/>
    <property type="evidence" value="ECO:0007669"/>
    <property type="project" value="TreeGrafter"/>
</dbReference>
<feature type="compositionally biased region" description="Basic and acidic residues" evidence="1">
    <location>
        <begin position="506"/>
        <end position="517"/>
    </location>
</feature>